<evidence type="ECO:0000259" key="2">
    <source>
        <dbReference type="Pfam" id="PF03372"/>
    </source>
</evidence>
<name>A0ABQ4S6H7_9HYPH</name>
<dbReference type="Gene3D" id="3.60.10.10">
    <property type="entry name" value="Endonuclease/exonuclease/phosphatase"/>
    <property type="match status" value="1"/>
</dbReference>
<keyword evidence="5" id="KW-1185">Reference proteome</keyword>
<dbReference type="SUPFAM" id="SSF56219">
    <property type="entry name" value="DNase I-like"/>
    <property type="match status" value="1"/>
</dbReference>
<evidence type="ECO:0000313" key="5">
    <source>
        <dbReference type="Proteomes" id="UP001055125"/>
    </source>
</evidence>
<reference evidence="4" key="1">
    <citation type="journal article" date="2021" name="Front. Microbiol.">
        <title>Comprehensive Comparative Genomics and Phenotyping of Methylobacterium Species.</title>
        <authorList>
            <person name="Alessa O."/>
            <person name="Ogura Y."/>
            <person name="Fujitani Y."/>
            <person name="Takami H."/>
            <person name="Hayashi T."/>
            <person name="Sahin N."/>
            <person name="Tani A."/>
        </authorList>
    </citation>
    <scope>NUCLEOTIDE SEQUENCE</scope>
    <source>
        <strain evidence="4">DSM 19015</strain>
    </source>
</reference>
<dbReference type="Pfam" id="PF13449">
    <property type="entry name" value="Phytase-like"/>
    <property type="match status" value="1"/>
</dbReference>
<comment type="caution">
    <text evidence="4">The sequence shown here is derived from an EMBL/GenBank/DDBJ whole genome shotgun (WGS) entry which is preliminary data.</text>
</comment>
<feature type="domain" description="Phytase-like" evidence="3">
    <location>
        <begin position="427"/>
        <end position="575"/>
    </location>
</feature>
<evidence type="ECO:0008006" key="6">
    <source>
        <dbReference type="Google" id="ProtNLM"/>
    </source>
</evidence>
<organism evidence="4 5">
    <name type="scientific">Methylobacterium iners</name>
    <dbReference type="NCBI Taxonomy" id="418707"/>
    <lineage>
        <taxon>Bacteria</taxon>
        <taxon>Pseudomonadati</taxon>
        <taxon>Pseudomonadota</taxon>
        <taxon>Alphaproteobacteria</taxon>
        <taxon>Hyphomicrobiales</taxon>
        <taxon>Methylobacteriaceae</taxon>
        <taxon>Methylobacterium</taxon>
    </lineage>
</organism>
<evidence type="ECO:0000256" key="1">
    <source>
        <dbReference type="SAM" id="MobiDB-lite"/>
    </source>
</evidence>
<reference evidence="4" key="2">
    <citation type="submission" date="2021-08" db="EMBL/GenBank/DDBJ databases">
        <authorList>
            <person name="Tani A."/>
            <person name="Ola A."/>
            <person name="Ogura Y."/>
            <person name="Katsura K."/>
            <person name="Hayashi T."/>
        </authorList>
    </citation>
    <scope>NUCLEOTIDE SEQUENCE</scope>
    <source>
        <strain evidence="4">DSM 19015</strain>
    </source>
</reference>
<dbReference type="InterPro" id="IPR027372">
    <property type="entry name" value="Phytase-like_dom"/>
</dbReference>
<dbReference type="EMBL" id="BPQP01000103">
    <property type="protein sequence ID" value="GJD97727.1"/>
    <property type="molecule type" value="Genomic_DNA"/>
</dbReference>
<dbReference type="InterPro" id="IPR005135">
    <property type="entry name" value="Endo/exonuclease/phosphatase"/>
</dbReference>
<dbReference type="InterPro" id="IPR036691">
    <property type="entry name" value="Endo/exonu/phosph_ase_sf"/>
</dbReference>
<evidence type="ECO:0000313" key="4">
    <source>
        <dbReference type="EMBL" id="GJD97727.1"/>
    </source>
</evidence>
<dbReference type="Proteomes" id="UP001055125">
    <property type="component" value="Unassembled WGS sequence"/>
</dbReference>
<accession>A0ABQ4S6H7</accession>
<dbReference type="Pfam" id="PF03372">
    <property type="entry name" value="Exo_endo_phos"/>
    <property type="match status" value="1"/>
</dbReference>
<sequence>MASLPAPGSLRVATFSASLNRASEGQLIRDLSAPDNAQARAVAEIIQRNNPDVILVNEFDFDRAGPGGTSLAADLFRSNYLRVGQNGAAPVDYHYVFIAPSNTGVSSGFDLNNNGVAVTTPGQPGYGDDALGFGDFPGQFGMVIFSRYPIDTSGARTFQNFLWRDMPGARLPDDSGTPQPRDFYSQAELDVFRLSSKSHWDVPINVNGQTVHILASHPTPPTFDGPEDRNGLRNADEIRFFADYIQPGAGSYIYDDQGRRGGLAAGERFVIMGDQNADPLDGDSVAQAIRQLLDNPLVDTSITPSSPGGSQQAALQGGANARHRADPRFDTADFAHGAPGNLRADYVLPSQAGLTPLSGSVFWPLNTDPLFRLVGTFNPALPGGFPSSDHRLVSMDLAITEDTRRDLGSIDFIGQATLATRTQFQGTEIGGLSGITYDQSTNSYIAIADDRSQINPARFYSLNINLSDGRLQQGDVTFTGVTPLTSNGATFPALSLDPEGIALTGRGLYIASEGEATPQRLTDPFVRLFDRSGAQIGALPVDAKFRPSADGTTGIRNNLAFESLTVTPDQGTLYTRRRTRWPATAQSGPGPAARPRGSWNTTSPRAPRGASTSTSPSRSLRPQCRRAVSPRRASSTCSPSTTTARCWRSSARSPSAPETPCGSTGSRPMARRTSPAPARFRPRSRTASLR</sequence>
<feature type="domain" description="Endonuclease/exonuclease/phosphatase" evidence="2">
    <location>
        <begin position="33"/>
        <end position="390"/>
    </location>
</feature>
<proteinExistence type="predicted"/>
<feature type="region of interest" description="Disordered" evidence="1">
    <location>
        <begin position="570"/>
        <end position="690"/>
    </location>
</feature>
<feature type="compositionally biased region" description="Low complexity" evidence="1">
    <location>
        <begin position="630"/>
        <end position="646"/>
    </location>
</feature>
<evidence type="ECO:0000259" key="3">
    <source>
        <dbReference type="Pfam" id="PF13449"/>
    </source>
</evidence>
<feature type="compositionally biased region" description="Low complexity" evidence="1">
    <location>
        <begin position="671"/>
        <end position="690"/>
    </location>
</feature>
<protein>
    <recommendedName>
        <fullName evidence="6">Endonuclease</fullName>
    </recommendedName>
</protein>
<gene>
    <name evidence="4" type="ORF">OCOJLMKI_4960</name>
</gene>
<feature type="compositionally biased region" description="Low complexity" evidence="1">
    <location>
        <begin position="606"/>
        <end position="619"/>
    </location>
</feature>